<keyword evidence="4" id="KW-1185">Reference proteome</keyword>
<feature type="domain" description="HTH cro/C1-type" evidence="2">
    <location>
        <begin position="7"/>
        <end position="61"/>
    </location>
</feature>
<dbReference type="CDD" id="cd00093">
    <property type="entry name" value="HTH_XRE"/>
    <property type="match status" value="1"/>
</dbReference>
<gene>
    <name evidence="3" type="ORF">B4102_3404</name>
</gene>
<name>A0A150KUV1_9BACI</name>
<dbReference type="GO" id="GO:0003677">
    <property type="term" value="F:DNA binding"/>
    <property type="evidence" value="ECO:0007669"/>
    <property type="project" value="UniProtKB-KW"/>
</dbReference>
<proteinExistence type="predicted"/>
<dbReference type="PATRIC" id="fig|46224.3.peg.3545"/>
<dbReference type="PANTHER" id="PTHR46558:SF13">
    <property type="entry name" value="HTH-TYPE TRANSCRIPTIONAL REGULATOR IMMR"/>
    <property type="match status" value="1"/>
</dbReference>
<evidence type="ECO:0000259" key="2">
    <source>
        <dbReference type="PROSITE" id="PS50943"/>
    </source>
</evidence>
<dbReference type="SUPFAM" id="SSF47413">
    <property type="entry name" value="lambda repressor-like DNA-binding domains"/>
    <property type="match status" value="1"/>
</dbReference>
<keyword evidence="1" id="KW-0238">DNA-binding</keyword>
<evidence type="ECO:0000256" key="1">
    <source>
        <dbReference type="ARBA" id="ARBA00023125"/>
    </source>
</evidence>
<dbReference type="Proteomes" id="UP000075666">
    <property type="component" value="Unassembled WGS sequence"/>
</dbReference>
<sequence>MSLGSRLKKEREKRKWSQIAVAKKIGITNAVLSNYERDVRDPDTETLRKFAELYEVSSDYLLGRKEDPTYNKEDEEFKAFINDPELRRWYKKLPENDEEDLRKLRKMWEIIKSEENK</sequence>
<dbReference type="STRING" id="46224.B4102_3404"/>
<dbReference type="PANTHER" id="PTHR46558">
    <property type="entry name" value="TRACRIPTIONAL REGULATORY PROTEIN-RELATED-RELATED"/>
    <property type="match status" value="1"/>
</dbReference>
<dbReference type="OrthoDB" id="72638at2"/>
<dbReference type="EMBL" id="LQYN01000069">
    <property type="protein sequence ID" value="KYD03486.1"/>
    <property type="molecule type" value="Genomic_DNA"/>
</dbReference>
<evidence type="ECO:0000313" key="3">
    <source>
        <dbReference type="EMBL" id="KYD03486.1"/>
    </source>
</evidence>
<dbReference type="InterPro" id="IPR010982">
    <property type="entry name" value="Lambda_DNA-bd_dom_sf"/>
</dbReference>
<dbReference type="SMART" id="SM00530">
    <property type="entry name" value="HTH_XRE"/>
    <property type="match status" value="1"/>
</dbReference>
<reference evidence="3 4" key="1">
    <citation type="submission" date="2016-01" db="EMBL/GenBank/DDBJ databases">
        <title>Genome Sequences of Twelve Sporeforming Bacillus Species Isolated from Foods.</title>
        <authorList>
            <person name="Berendsen E.M."/>
            <person name="Wells-Bennik M.H."/>
            <person name="Krawcyk A.O."/>
            <person name="De Jong A."/>
            <person name="Holsappel S."/>
            <person name="Eijlander R.T."/>
            <person name="Kuipers O.P."/>
        </authorList>
    </citation>
    <scope>NUCLEOTIDE SEQUENCE [LARGE SCALE GENOMIC DNA]</scope>
    <source>
        <strain evidence="3 4">B4102</strain>
    </source>
</reference>
<dbReference type="InterPro" id="IPR001387">
    <property type="entry name" value="Cro/C1-type_HTH"/>
</dbReference>
<comment type="caution">
    <text evidence="3">The sequence shown here is derived from an EMBL/GenBank/DDBJ whole genome shotgun (WGS) entry which is preliminary data.</text>
</comment>
<dbReference type="Pfam" id="PF01381">
    <property type="entry name" value="HTH_3"/>
    <property type="match status" value="1"/>
</dbReference>
<dbReference type="AlphaFoldDB" id="A0A150KUV1"/>
<dbReference type="RefSeq" id="WP_066232494.1">
    <property type="nucleotide sequence ID" value="NZ_LQYN01000069.1"/>
</dbReference>
<dbReference type="PROSITE" id="PS50943">
    <property type="entry name" value="HTH_CROC1"/>
    <property type="match status" value="1"/>
</dbReference>
<protein>
    <recommendedName>
        <fullName evidence="2">HTH cro/C1-type domain-containing protein</fullName>
    </recommendedName>
</protein>
<accession>A0A150KUV1</accession>
<organism evidence="3 4">
    <name type="scientific">Heyndrickxia sporothermodurans</name>
    <dbReference type="NCBI Taxonomy" id="46224"/>
    <lineage>
        <taxon>Bacteria</taxon>
        <taxon>Bacillati</taxon>
        <taxon>Bacillota</taxon>
        <taxon>Bacilli</taxon>
        <taxon>Bacillales</taxon>
        <taxon>Bacillaceae</taxon>
        <taxon>Heyndrickxia</taxon>
    </lineage>
</organism>
<dbReference type="Gene3D" id="1.10.260.40">
    <property type="entry name" value="lambda repressor-like DNA-binding domains"/>
    <property type="match status" value="1"/>
</dbReference>
<evidence type="ECO:0000313" key="4">
    <source>
        <dbReference type="Proteomes" id="UP000075666"/>
    </source>
</evidence>